<sequence>MLMRQCVVWLFALAILLGIPAAGARADFAHGPALLDSHHSVSLLPFSEPSLHSLRPQPDNDVLPPPKAPKLTALYSVTTLQFGDAIPRAPLSLCRDFPSGQSPPLFG</sequence>
<evidence type="ECO:0000313" key="1">
    <source>
        <dbReference type="EMBL" id="MBT1444446.1"/>
    </source>
</evidence>
<organism evidence="1 2">
    <name type="scientific">Shewanella jiangmenensis</name>
    <dbReference type="NCBI Taxonomy" id="2837387"/>
    <lineage>
        <taxon>Bacteria</taxon>
        <taxon>Pseudomonadati</taxon>
        <taxon>Pseudomonadota</taxon>
        <taxon>Gammaproteobacteria</taxon>
        <taxon>Alteromonadales</taxon>
        <taxon>Shewanellaceae</taxon>
        <taxon>Shewanella</taxon>
    </lineage>
</organism>
<dbReference type="EMBL" id="JAHEPS010000002">
    <property type="protein sequence ID" value="MBT1444446.1"/>
    <property type="molecule type" value="Genomic_DNA"/>
</dbReference>
<dbReference type="RefSeq" id="WP_214506632.1">
    <property type="nucleotide sequence ID" value="NZ_JAHEPS010000002.1"/>
</dbReference>
<evidence type="ECO:0000313" key="2">
    <source>
        <dbReference type="Proteomes" id="UP001195903"/>
    </source>
</evidence>
<proteinExistence type="predicted"/>
<comment type="caution">
    <text evidence="1">The sequence shown here is derived from an EMBL/GenBank/DDBJ whole genome shotgun (WGS) entry which is preliminary data.</text>
</comment>
<name>A0ABS5V3Q4_9GAMM</name>
<keyword evidence="2" id="KW-1185">Reference proteome</keyword>
<dbReference type="Proteomes" id="UP001195903">
    <property type="component" value="Unassembled WGS sequence"/>
</dbReference>
<reference evidence="1 2" key="1">
    <citation type="submission" date="2021-05" db="EMBL/GenBank/DDBJ databases">
        <title>Shewanella sp. JM162201.</title>
        <authorList>
            <person name="Xu S."/>
            <person name="Li A."/>
        </authorList>
    </citation>
    <scope>NUCLEOTIDE SEQUENCE [LARGE SCALE GENOMIC DNA]</scope>
    <source>
        <strain evidence="1 2">JM162201</strain>
    </source>
</reference>
<gene>
    <name evidence="1" type="ORF">KJI95_07880</name>
</gene>
<accession>A0ABS5V3Q4</accession>
<protein>
    <submittedName>
        <fullName evidence="1">Uncharacterized protein</fullName>
    </submittedName>
</protein>